<dbReference type="FunFam" id="2.40.40.20:FF:000019">
    <property type="entry name" value="DNA-directed RNA polymerase II subunit RPB1"/>
    <property type="match status" value="1"/>
</dbReference>
<dbReference type="PANTHER" id="PTHR19376">
    <property type="entry name" value="DNA-DIRECTED RNA POLYMERASE"/>
    <property type="match status" value="1"/>
</dbReference>
<evidence type="ECO:0000256" key="6">
    <source>
        <dbReference type="ARBA" id="ARBA00022723"/>
    </source>
</evidence>
<dbReference type="CDD" id="cd02735">
    <property type="entry name" value="RNAP_I_Rpa1_C"/>
    <property type="match status" value="1"/>
</dbReference>
<dbReference type="Pfam" id="PF04997">
    <property type="entry name" value="RNA_pol_Rpb1_1"/>
    <property type="match status" value="1"/>
</dbReference>
<keyword evidence="8" id="KW-0460">Magnesium</keyword>
<dbReference type="OMA" id="NREDYQQ"/>
<dbReference type="Gene3D" id="3.30.1490.180">
    <property type="entry name" value="RNA polymerase ii"/>
    <property type="match status" value="1"/>
</dbReference>
<dbReference type="Gene3D" id="2.40.40.20">
    <property type="match status" value="1"/>
</dbReference>
<evidence type="ECO:0000256" key="10">
    <source>
        <dbReference type="ARBA" id="ARBA00023242"/>
    </source>
</evidence>
<evidence type="ECO:0000259" key="13">
    <source>
        <dbReference type="SMART" id="SM00663"/>
    </source>
</evidence>
<comment type="subcellular location">
    <subcellularLocation>
        <location evidence="1">Nucleus</location>
    </subcellularLocation>
</comment>
<dbReference type="VEuPathDB" id="AmoebaDB:ACA1_204120"/>
<dbReference type="InterPro" id="IPR036339">
    <property type="entry name" value="PUB-like_dom_sf"/>
</dbReference>
<dbReference type="InterPro" id="IPR007083">
    <property type="entry name" value="RNA_pol_Rpb1_4"/>
</dbReference>
<keyword evidence="10" id="KW-0539">Nucleus</keyword>
<accession>L8GTL5</accession>
<feature type="region of interest" description="Disordered" evidence="12">
    <location>
        <begin position="445"/>
        <end position="537"/>
    </location>
</feature>
<organism evidence="14 15">
    <name type="scientific">Acanthamoeba castellanii (strain ATCC 30010 / Neff)</name>
    <dbReference type="NCBI Taxonomy" id="1257118"/>
    <lineage>
        <taxon>Eukaryota</taxon>
        <taxon>Amoebozoa</taxon>
        <taxon>Discosea</taxon>
        <taxon>Longamoebia</taxon>
        <taxon>Centramoebida</taxon>
        <taxon>Acanthamoebidae</taxon>
        <taxon>Acanthamoeba</taxon>
    </lineage>
</organism>
<keyword evidence="7" id="KW-0862">Zinc</keyword>
<evidence type="ECO:0000256" key="4">
    <source>
        <dbReference type="ARBA" id="ARBA00022679"/>
    </source>
</evidence>
<keyword evidence="15" id="KW-1185">Reference proteome</keyword>
<evidence type="ECO:0000256" key="3">
    <source>
        <dbReference type="ARBA" id="ARBA00022478"/>
    </source>
</evidence>
<evidence type="ECO:0000256" key="9">
    <source>
        <dbReference type="ARBA" id="ARBA00023163"/>
    </source>
</evidence>
<dbReference type="Gene3D" id="6.20.50.80">
    <property type="match status" value="1"/>
</dbReference>
<dbReference type="InterPro" id="IPR044893">
    <property type="entry name" value="RNA_pol_Rpb1_clamp_domain"/>
</dbReference>
<evidence type="ECO:0000256" key="5">
    <source>
        <dbReference type="ARBA" id="ARBA00022695"/>
    </source>
</evidence>
<dbReference type="GO" id="GO:0003677">
    <property type="term" value="F:DNA binding"/>
    <property type="evidence" value="ECO:0007669"/>
    <property type="project" value="InterPro"/>
</dbReference>
<comment type="similarity">
    <text evidence="2 11">Belongs to the RNA polymerase beta' chain family.</text>
</comment>
<dbReference type="Proteomes" id="UP000011083">
    <property type="component" value="Unassembled WGS sequence"/>
</dbReference>
<feature type="domain" description="RNA polymerase N-terminal" evidence="13">
    <location>
        <begin position="581"/>
        <end position="886"/>
    </location>
</feature>
<gene>
    <name evidence="14" type="ORF">ACA1_204120</name>
</gene>
<name>L8GTL5_ACACF</name>
<dbReference type="Gene3D" id="1.10.150.390">
    <property type="match status" value="1"/>
</dbReference>
<comment type="catalytic activity">
    <reaction evidence="11">
        <text>RNA(n) + a ribonucleoside 5'-triphosphate = RNA(n+1) + diphosphate</text>
        <dbReference type="Rhea" id="RHEA:21248"/>
        <dbReference type="Rhea" id="RHEA-COMP:14527"/>
        <dbReference type="Rhea" id="RHEA-COMP:17342"/>
        <dbReference type="ChEBI" id="CHEBI:33019"/>
        <dbReference type="ChEBI" id="CHEBI:61557"/>
        <dbReference type="ChEBI" id="CHEBI:140395"/>
        <dbReference type="EC" id="2.7.7.6"/>
    </reaction>
</comment>
<evidence type="ECO:0000256" key="1">
    <source>
        <dbReference type="ARBA" id="ARBA00004123"/>
    </source>
</evidence>
<dbReference type="InterPro" id="IPR007081">
    <property type="entry name" value="RNA_pol_Rpb1_5"/>
</dbReference>
<dbReference type="RefSeq" id="XP_004338368.1">
    <property type="nucleotide sequence ID" value="XM_004338320.1"/>
</dbReference>
<dbReference type="GO" id="GO:0006351">
    <property type="term" value="P:DNA-templated transcription"/>
    <property type="evidence" value="ECO:0007669"/>
    <property type="project" value="InterPro"/>
</dbReference>
<dbReference type="GeneID" id="14916983"/>
<proteinExistence type="inferred from homology"/>
<keyword evidence="4 11" id="KW-0808">Transferase</keyword>
<dbReference type="Pfam" id="PF05000">
    <property type="entry name" value="RNA_pol_Rpb1_4"/>
    <property type="match status" value="1"/>
</dbReference>
<dbReference type="Gene3D" id="1.10.274.100">
    <property type="entry name" value="RNA polymerase Rpb1, domain 3"/>
    <property type="match status" value="1"/>
</dbReference>
<evidence type="ECO:0000313" key="14">
    <source>
        <dbReference type="EMBL" id="ELR16355.1"/>
    </source>
</evidence>
<keyword evidence="3 11" id="KW-0240">DNA-directed RNA polymerase</keyword>
<dbReference type="OrthoDB" id="270392at2759"/>
<dbReference type="InterPro" id="IPR015699">
    <property type="entry name" value="DNA-dir_RNA_pol1_lsu_N"/>
</dbReference>
<dbReference type="Gene3D" id="1.20.58.2190">
    <property type="match status" value="1"/>
</dbReference>
<dbReference type="Pfam" id="PF04983">
    <property type="entry name" value="RNA_pol_Rpb1_3"/>
    <property type="match status" value="1"/>
</dbReference>
<dbReference type="InterPro" id="IPR042102">
    <property type="entry name" value="RNA_pol_Rpb1_3_sf"/>
</dbReference>
<dbReference type="InterPro" id="IPR045867">
    <property type="entry name" value="DNA-dir_RpoC_beta_prime"/>
</dbReference>
<dbReference type="Gene3D" id="6.10.250.2940">
    <property type="match status" value="1"/>
</dbReference>
<dbReference type="KEGG" id="acan:ACA1_204120"/>
<dbReference type="PANTHER" id="PTHR19376:SF11">
    <property type="entry name" value="DNA-DIRECTED RNA POLYMERASE I SUBUNIT RPA1"/>
    <property type="match status" value="1"/>
</dbReference>
<dbReference type="GO" id="GO:0003899">
    <property type="term" value="F:DNA-directed RNA polymerase activity"/>
    <property type="evidence" value="ECO:0007669"/>
    <property type="project" value="UniProtKB-EC"/>
</dbReference>
<dbReference type="InterPro" id="IPR006592">
    <property type="entry name" value="RNA_pol_N"/>
</dbReference>
<dbReference type="SUPFAM" id="SSF64484">
    <property type="entry name" value="beta and beta-prime subunits of DNA dependent RNA-polymerase"/>
    <property type="match status" value="1"/>
</dbReference>
<protein>
    <recommendedName>
        <fullName evidence="11">DNA-directed RNA polymerase subunit</fullName>
        <ecNumber evidence="11">2.7.7.6</ecNumber>
    </recommendedName>
</protein>
<sequence>MGEPKFRKVKKAHPAFERRIGSVPRAKAAFHLLGWQDGPKGTEDEEFYVLEVTPANQEAVEKRLHFARGELERIKQELLQSGPRFIDPAATTAPQGGDGTGVTELGQLFPHLEGVRFRLPADWVFIKVEPTRGLAVFKSLELNLGVVLNYLPQPLQRAWLDEASLDFYRHNLRLHAAHNKGGYVAGITKRAQPEDFYTAEEIKKISVKRILTTASLDVLGNPIPGGLYDPAMGPINRFETCATCGLGERDCPGHIGHIELAVPVYNPMMFKQLVRILRAKCFECHQLRLSRDKVNRLAKSLSLLDEGKIVEALDVDNYYLHRDWCAEQLKETASTDGPKPSRKVLANLTALRKYAQETLEKIKTEEEAYDNAHQGIHNQSVDELFKAKSSRTQEFRRALVELLHAVPKVCENCKSKSPNIRGDRKEKIFKTTLASTAKAVNKMVASSNAAKTAAAQKKKGKEEAEKADKSKKKAKKTDEEAGSDDDDDKSDSDDSDDDSDEGSDDDDEEKSASEEEQAEEVVKKAKKPAAKSSSKVKYMAPSEVLDHIKKLYAAEEKIMRLAFGSIRLSHNLPAHRAADPMVYFLETVAVPPSRFRPLNMVNGMAMDHPQNIYLARIMTYNDQLLTAKTDKGEMTVEQRVELWISMQKTVNALFDSSNAGVGAAAGIKQLLEKKEGLFRKHMMGKRVNFAARSVISPDPFLQTNEIGIPLVFAMKLTFPEPVTETNFREMQQAVMNGPGKYPGANAVIDENGHTTVLRESDEAGRLALSKTLRNNEKGLVKVLRHLRDGDAVLVNRQPSLHKPSIMAHIVRVLRTEKTIRMHYANCDAYNADFDGDEMNIHFPQSDLARAEAYTIALGDEQYIVPTDGSPLRGLIQDHVVMGSLLTNKDTMLTREEFQQLLYAAISTLPPTRGSAHLRYQTPIITIPPCIVKPVPLWSGKQVISNLLMELLKGYQPLNLDSSSKIPAASWKDHSEEGIVIVRGNELLTGILDKSQFGASAYGLVHATYELYGSKKAGELLSALGRLFTFYLNTVAFTCGIDDMLINNEFDSVRQGLLRKANNSGYEVASEFLGYSSTDKVDRPEVRQGLGQAVRDPDEATTWDNLMKKQMSSMTTDIIKETMKGQVKKFPWNNLTLMTTSGAKGSMVNVSQICCLLGQQELEGKRVSSMISGKTLPSFEPHEAEGRAGGYIADRFLTGIRPQEFFFHCMAGREGLIDTAVKTSRSGYLQRCLVKHLESLRVCYDATVRDSDASVIQFNYGEDSIDITKSKHLERFSFLSKNTPALVQKYYLTAARQALQTKPTKRYLKKRAKNAKLNEESTLQSEFETFLHLGAVSERYQEKLEKRVRLSDGDINQAMSGENDDAEDPTTQRKSTRNEEDESAALGKERSRKQEHASYDDAEEEELREVADAGRKQKHSVDSSLSEMKTRLKGKQDDDEQTTGKSAGPQKVAPVKATTRASPSKPRKVLLGSDEILKDYRFDHKRMLVEVEVKVGMADKKLLMISLVEALVANFVVKQVDGIKRAFVIPPPNGQTKYAVQTEGVNFGIIAQFADVVDLSGVRSNDIYAVLTTFGVEAARRSIADEINGVFKVYGIGVDHRHLAIIADYMTFEGGYKPFNRAGMNMSTSPYQKMSFETTTVFLADATMRGDWDPISNASASLVLGKVVEGGTGCFELLQPLILPTQPATSTGDDADAMSE</sequence>
<evidence type="ECO:0000256" key="11">
    <source>
        <dbReference type="RuleBase" id="RU004279"/>
    </source>
</evidence>
<feature type="compositionally biased region" description="Basic and acidic residues" evidence="12">
    <location>
        <begin position="1386"/>
        <end position="1398"/>
    </location>
</feature>
<evidence type="ECO:0000256" key="8">
    <source>
        <dbReference type="ARBA" id="ARBA00022842"/>
    </source>
</evidence>
<dbReference type="SUPFAM" id="SSF143503">
    <property type="entry name" value="PUG domain-like"/>
    <property type="match status" value="1"/>
</dbReference>
<keyword evidence="5 11" id="KW-0548">Nucleotidyltransferase</keyword>
<dbReference type="Pfam" id="PF04998">
    <property type="entry name" value="RNA_pol_Rpb1_5"/>
    <property type="match status" value="1"/>
</dbReference>
<dbReference type="GO" id="GO:0046872">
    <property type="term" value="F:metal ion binding"/>
    <property type="evidence" value="ECO:0007669"/>
    <property type="project" value="UniProtKB-KW"/>
</dbReference>
<dbReference type="STRING" id="1257118.L8GTL5"/>
<reference evidence="14 15" key="1">
    <citation type="journal article" date="2013" name="Genome Biol.">
        <title>Genome of Acanthamoeba castellanii highlights extensive lateral gene transfer and early evolution of tyrosine kinase signaling.</title>
        <authorList>
            <person name="Clarke M."/>
            <person name="Lohan A.J."/>
            <person name="Liu B."/>
            <person name="Lagkouvardos I."/>
            <person name="Roy S."/>
            <person name="Zafar N."/>
            <person name="Bertelli C."/>
            <person name="Schilde C."/>
            <person name="Kianianmomeni A."/>
            <person name="Burglin T.R."/>
            <person name="Frech C."/>
            <person name="Turcotte B."/>
            <person name="Kopec K.O."/>
            <person name="Synnott J.M."/>
            <person name="Choo C."/>
            <person name="Paponov I."/>
            <person name="Finkler A."/>
            <person name="Soon Heng Tan C."/>
            <person name="Hutchins A.P."/>
            <person name="Weinmeier T."/>
            <person name="Rattei T."/>
            <person name="Chu J.S."/>
            <person name="Gimenez G."/>
            <person name="Irimia M."/>
            <person name="Rigden D.J."/>
            <person name="Fitzpatrick D.A."/>
            <person name="Lorenzo-Morales J."/>
            <person name="Bateman A."/>
            <person name="Chiu C.H."/>
            <person name="Tang P."/>
            <person name="Hegemann P."/>
            <person name="Fromm H."/>
            <person name="Raoult D."/>
            <person name="Greub G."/>
            <person name="Miranda-Saavedra D."/>
            <person name="Chen N."/>
            <person name="Nash P."/>
            <person name="Ginger M.L."/>
            <person name="Horn M."/>
            <person name="Schaap P."/>
            <person name="Caler L."/>
            <person name="Loftus B."/>
        </authorList>
    </citation>
    <scope>NUCLEOTIDE SEQUENCE [LARGE SCALE GENOMIC DNA]</scope>
    <source>
        <strain evidence="14 15">Neff</strain>
    </source>
</reference>
<dbReference type="InterPro" id="IPR007066">
    <property type="entry name" value="RNA_pol_Rpb1_3"/>
</dbReference>
<evidence type="ECO:0000256" key="12">
    <source>
        <dbReference type="SAM" id="MobiDB-lite"/>
    </source>
</evidence>
<feature type="compositionally biased region" description="Acidic residues" evidence="12">
    <location>
        <begin position="480"/>
        <end position="519"/>
    </location>
</feature>
<dbReference type="InterPro" id="IPR000722">
    <property type="entry name" value="RNA_pol_asu"/>
</dbReference>
<dbReference type="GO" id="GO:0005736">
    <property type="term" value="C:RNA polymerase I complex"/>
    <property type="evidence" value="ECO:0007669"/>
    <property type="project" value="TreeGrafter"/>
</dbReference>
<keyword evidence="6" id="KW-0479">Metal-binding</keyword>
<dbReference type="SMART" id="SM00663">
    <property type="entry name" value="RPOLA_N"/>
    <property type="match status" value="1"/>
</dbReference>
<comment type="function">
    <text evidence="11">DNA-dependent RNA polymerase catalyzes the transcription of DNA into RNA using the four ribonucleoside triphosphates as substrates.</text>
</comment>
<feature type="region of interest" description="Disordered" evidence="12">
    <location>
        <begin position="1350"/>
        <end position="1466"/>
    </location>
</feature>
<dbReference type="CDD" id="cd09212">
    <property type="entry name" value="PUB"/>
    <property type="match status" value="1"/>
</dbReference>
<dbReference type="InterPro" id="IPR047107">
    <property type="entry name" value="DNA-dir_RNA_pol1_lsu_C"/>
</dbReference>
<dbReference type="CDD" id="cd01435">
    <property type="entry name" value="RNAP_I_RPA1_N"/>
    <property type="match status" value="1"/>
</dbReference>
<dbReference type="Pfam" id="PF00623">
    <property type="entry name" value="RNA_pol_Rpb1_2"/>
    <property type="match status" value="1"/>
</dbReference>
<evidence type="ECO:0000256" key="7">
    <source>
        <dbReference type="ARBA" id="ARBA00022833"/>
    </source>
</evidence>
<feature type="compositionally biased region" description="Basic and acidic residues" evidence="12">
    <location>
        <begin position="1407"/>
        <end position="1420"/>
    </location>
</feature>
<dbReference type="EMBL" id="KB008001">
    <property type="protein sequence ID" value="ELR16355.1"/>
    <property type="molecule type" value="Genomic_DNA"/>
</dbReference>
<evidence type="ECO:0000256" key="2">
    <source>
        <dbReference type="ARBA" id="ARBA00006460"/>
    </source>
</evidence>
<dbReference type="EC" id="2.7.7.6" evidence="11"/>
<dbReference type="InterPro" id="IPR038120">
    <property type="entry name" value="Rpb1_funnel_sf"/>
</dbReference>
<dbReference type="Gene3D" id="4.10.860.120">
    <property type="entry name" value="RNA polymerase II, clamp domain"/>
    <property type="match status" value="1"/>
</dbReference>
<dbReference type="InterPro" id="IPR007080">
    <property type="entry name" value="RNA_pol_Rpb1_1"/>
</dbReference>
<evidence type="ECO:0000313" key="15">
    <source>
        <dbReference type="Proteomes" id="UP000011083"/>
    </source>
</evidence>
<dbReference type="Gene3D" id="1.10.132.30">
    <property type="match status" value="1"/>
</dbReference>
<dbReference type="Gene3D" id="3.30.70.2850">
    <property type="match status" value="1"/>
</dbReference>
<keyword evidence="9 11" id="KW-0804">Transcription</keyword>